<evidence type="ECO:0000313" key="2">
    <source>
        <dbReference type="Proteomes" id="UP000053766"/>
    </source>
</evidence>
<name>A0A0D8X650_DICVI</name>
<gene>
    <name evidence="1" type="ORF">DICVIV_14116</name>
</gene>
<reference evidence="1 2" key="1">
    <citation type="submission" date="2013-11" db="EMBL/GenBank/DDBJ databases">
        <title>Draft genome of the bovine lungworm Dictyocaulus viviparus.</title>
        <authorList>
            <person name="Mitreva M."/>
        </authorList>
    </citation>
    <scope>NUCLEOTIDE SEQUENCE [LARGE SCALE GENOMIC DNA]</scope>
    <source>
        <strain evidence="1 2">HannoverDv2000</strain>
    </source>
</reference>
<proteinExistence type="predicted"/>
<accession>A0A0D8X650</accession>
<sequence length="206" mass="23540">MQTAILHGSTALLLSSSTLLELQQQAQHRRLKKLTIQPSTLVASATTPYRIFYHSSKYLYFKHLNEQNSRQGGTSSTLILQDNELMIYHNYPHVKLHERNNFKIRKCIVTLGDPNIRKLQSRPMKFVKGSSVAAICVTLRISTTHVGSQRCGAKRIFDVELTLLMGQAVVKTEFSWSYDEEPHASSDVLEKNFWNNVIVFFLSEAR</sequence>
<evidence type="ECO:0000313" key="1">
    <source>
        <dbReference type="EMBL" id="KJH39973.1"/>
    </source>
</evidence>
<dbReference type="Proteomes" id="UP000053766">
    <property type="component" value="Unassembled WGS sequence"/>
</dbReference>
<dbReference type="EMBL" id="KN718882">
    <property type="protein sequence ID" value="KJH39973.1"/>
    <property type="molecule type" value="Genomic_DNA"/>
</dbReference>
<dbReference type="AlphaFoldDB" id="A0A0D8X650"/>
<protein>
    <submittedName>
        <fullName evidence="1">Uncharacterized protein</fullName>
    </submittedName>
</protein>
<organism evidence="1 2">
    <name type="scientific">Dictyocaulus viviparus</name>
    <name type="common">Bovine lungworm</name>
    <dbReference type="NCBI Taxonomy" id="29172"/>
    <lineage>
        <taxon>Eukaryota</taxon>
        <taxon>Metazoa</taxon>
        <taxon>Ecdysozoa</taxon>
        <taxon>Nematoda</taxon>
        <taxon>Chromadorea</taxon>
        <taxon>Rhabditida</taxon>
        <taxon>Rhabditina</taxon>
        <taxon>Rhabditomorpha</taxon>
        <taxon>Strongyloidea</taxon>
        <taxon>Metastrongylidae</taxon>
        <taxon>Dictyocaulus</taxon>
    </lineage>
</organism>
<reference evidence="2" key="2">
    <citation type="journal article" date="2016" name="Sci. Rep.">
        <title>Dictyocaulus viviparus genome, variome and transcriptome elucidate lungworm biology and support future intervention.</title>
        <authorList>
            <person name="McNulty S.N."/>
            <person name="Strube C."/>
            <person name="Rosa B.A."/>
            <person name="Martin J.C."/>
            <person name="Tyagi R."/>
            <person name="Choi Y.J."/>
            <person name="Wang Q."/>
            <person name="Hallsworth Pepin K."/>
            <person name="Zhang X."/>
            <person name="Ozersky P."/>
            <person name="Wilson R.K."/>
            <person name="Sternberg P.W."/>
            <person name="Gasser R.B."/>
            <person name="Mitreva M."/>
        </authorList>
    </citation>
    <scope>NUCLEOTIDE SEQUENCE [LARGE SCALE GENOMIC DNA]</scope>
    <source>
        <strain evidence="2">HannoverDv2000</strain>
    </source>
</reference>
<keyword evidence="2" id="KW-1185">Reference proteome</keyword>